<evidence type="ECO:0000313" key="8">
    <source>
        <dbReference type="EMBL" id="GGH61181.1"/>
    </source>
</evidence>
<dbReference type="Pfam" id="PF00482">
    <property type="entry name" value="T2SSF"/>
    <property type="match status" value="1"/>
</dbReference>
<dbReference type="PANTHER" id="PTHR35007">
    <property type="entry name" value="INTEGRAL MEMBRANE PROTEIN-RELATED"/>
    <property type="match status" value="1"/>
</dbReference>
<dbReference type="GO" id="GO:0005886">
    <property type="term" value="C:plasma membrane"/>
    <property type="evidence" value="ECO:0007669"/>
    <property type="project" value="UniProtKB-SubCell"/>
</dbReference>
<evidence type="ECO:0000256" key="6">
    <source>
        <dbReference type="SAM" id="Phobius"/>
    </source>
</evidence>
<keyword evidence="9" id="KW-1185">Reference proteome</keyword>
<dbReference type="InterPro" id="IPR018076">
    <property type="entry name" value="T2SS_GspF_dom"/>
</dbReference>
<dbReference type="AlphaFoldDB" id="A0A917ISA8"/>
<dbReference type="RefSeq" id="WP_188359198.1">
    <property type="nucleotide sequence ID" value="NZ_BMDC01000001.1"/>
</dbReference>
<comment type="caution">
    <text evidence="8">The sequence shown here is derived from an EMBL/GenBank/DDBJ whole genome shotgun (WGS) entry which is preliminary data.</text>
</comment>
<dbReference type="Proteomes" id="UP000600171">
    <property type="component" value="Unassembled WGS sequence"/>
</dbReference>
<dbReference type="PANTHER" id="PTHR35007:SF4">
    <property type="entry name" value="CONSERVED TRANSMEMBRANE PROTEIN-RELATED"/>
    <property type="match status" value="1"/>
</dbReference>
<evidence type="ECO:0000256" key="2">
    <source>
        <dbReference type="ARBA" id="ARBA00022475"/>
    </source>
</evidence>
<organism evidence="8 9">
    <name type="scientific">Rothia aerolata</name>
    <dbReference type="NCBI Taxonomy" id="1812262"/>
    <lineage>
        <taxon>Bacteria</taxon>
        <taxon>Bacillati</taxon>
        <taxon>Actinomycetota</taxon>
        <taxon>Actinomycetes</taxon>
        <taxon>Micrococcales</taxon>
        <taxon>Micrococcaceae</taxon>
        <taxon>Rothia</taxon>
    </lineage>
</organism>
<keyword evidence="3 6" id="KW-0812">Transmembrane</keyword>
<proteinExistence type="predicted"/>
<keyword evidence="2" id="KW-1003">Cell membrane</keyword>
<name>A0A917ISA8_9MICC</name>
<evidence type="ECO:0000256" key="1">
    <source>
        <dbReference type="ARBA" id="ARBA00004651"/>
    </source>
</evidence>
<evidence type="ECO:0000259" key="7">
    <source>
        <dbReference type="Pfam" id="PF00482"/>
    </source>
</evidence>
<evidence type="ECO:0000313" key="9">
    <source>
        <dbReference type="Proteomes" id="UP000600171"/>
    </source>
</evidence>
<reference evidence="8 9" key="1">
    <citation type="journal article" date="2014" name="Int. J. Syst. Evol. Microbiol.">
        <title>Complete genome sequence of Corynebacterium casei LMG S-19264T (=DSM 44701T), isolated from a smear-ripened cheese.</title>
        <authorList>
            <consortium name="US DOE Joint Genome Institute (JGI-PGF)"/>
            <person name="Walter F."/>
            <person name="Albersmeier A."/>
            <person name="Kalinowski J."/>
            <person name="Ruckert C."/>
        </authorList>
    </citation>
    <scope>NUCLEOTIDE SEQUENCE [LARGE SCALE GENOMIC DNA]</scope>
    <source>
        <strain evidence="8 9">CCM 8669</strain>
    </source>
</reference>
<accession>A0A917ISA8</accession>
<comment type="subcellular location">
    <subcellularLocation>
        <location evidence="1">Cell membrane</location>
        <topology evidence="1">Multi-pass membrane protein</topology>
    </subcellularLocation>
</comment>
<keyword evidence="4 6" id="KW-1133">Transmembrane helix</keyword>
<feature type="transmembrane region" description="Helical" evidence="6">
    <location>
        <begin position="179"/>
        <end position="199"/>
    </location>
</feature>
<sequence length="216" mass="23082">MKPLSIDEMELWPNLAWRMSALLKAGCSPATVFERLRAEQAPIEAPSDPLERLLTASDRAALTAAREDLDTVLSCCARSARGGRPVFSALETVGSSLAREYSRARVAELAACWMISERTGAGLAETLERLARFYESEIDLTQARDSAMSGPKSTGHILSWLPLLGLGLGMLMGTDPLGVLFGSVPGVVAAVLGLGLALVGRRWTARLVTSAERGEL</sequence>
<protein>
    <recommendedName>
        <fullName evidence="7">Type II secretion system protein GspF domain-containing protein</fullName>
    </recommendedName>
</protein>
<evidence type="ECO:0000256" key="5">
    <source>
        <dbReference type="ARBA" id="ARBA00023136"/>
    </source>
</evidence>
<feature type="domain" description="Type II secretion system protein GspF" evidence="7">
    <location>
        <begin position="66"/>
        <end position="167"/>
    </location>
</feature>
<evidence type="ECO:0000256" key="3">
    <source>
        <dbReference type="ARBA" id="ARBA00022692"/>
    </source>
</evidence>
<keyword evidence="5 6" id="KW-0472">Membrane</keyword>
<dbReference type="EMBL" id="BMDC01000001">
    <property type="protein sequence ID" value="GGH61181.1"/>
    <property type="molecule type" value="Genomic_DNA"/>
</dbReference>
<gene>
    <name evidence="8" type="ORF">GCM10007359_10120</name>
</gene>
<evidence type="ECO:0000256" key="4">
    <source>
        <dbReference type="ARBA" id="ARBA00022989"/>
    </source>
</evidence>